<evidence type="ECO:0000313" key="1">
    <source>
        <dbReference type="EMBL" id="NMM45230.1"/>
    </source>
</evidence>
<reference evidence="1 2" key="1">
    <citation type="submission" date="2020-04" db="EMBL/GenBank/DDBJ databases">
        <title>Rhodospirillaceae bacterium KN72 isolated from deep sea.</title>
        <authorList>
            <person name="Zhang D.-C."/>
        </authorList>
    </citation>
    <scope>NUCLEOTIDE SEQUENCE [LARGE SCALE GENOMIC DNA]</scope>
    <source>
        <strain evidence="1 2">KN72</strain>
    </source>
</reference>
<dbReference type="InterPro" id="IPR007420">
    <property type="entry name" value="DUF465"/>
</dbReference>
<dbReference type="RefSeq" id="WP_169625585.1">
    <property type="nucleotide sequence ID" value="NZ_JABBNT010000003.1"/>
</dbReference>
<organism evidence="1 2">
    <name type="scientific">Pacificispira spongiicola</name>
    <dbReference type="NCBI Taxonomy" id="2729598"/>
    <lineage>
        <taxon>Bacteria</taxon>
        <taxon>Pseudomonadati</taxon>
        <taxon>Pseudomonadota</taxon>
        <taxon>Alphaproteobacteria</taxon>
        <taxon>Rhodospirillales</taxon>
        <taxon>Rhodospirillaceae</taxon>
        <taxon>Pacificispira</taxon>
    </lineage>
</organism>
<protein>
    <submittedName>
        <fullName evidence="1">YdcH family protein</fullName>
    </submittedName>
</protein>
<dbReference type="EMBL" id="JABBNT010000003">
    <property type="protein sequence ID" value="NMM45230.1"/>
    <property type="molecule type" value="Genomic_DNA"/>
</dbReference>
<proteinExistence type="predicted"/>
<dbReference type="Gene3D" id="6.10.280.50">
    <property type="match status" value="1"/>
</dbReference>
<accession>A0A7Y0HEZ3</accession>
<comment type="caution">
    <text evidence="1">The sequence shown here is derived from an EMBL/GenBank/DDBJ whole genome shotgun (WGS) entry which is preliminary data.</text>
</comment>
<gene>
    <name evidence="1" type="ORF">HH303_12120</name>
</gene>
<sequence>MSTVERIESLKFKHAQIDQRLHSEATRPMPDEAVLHALKKQKLQIKDELHTLQER</sequence>
<dbReference type="Proteomes" id="UP000539372">
    <property type="component" value="Unassembled WGS sequence"/>
</dbReference>
<evidence type="ECO:0000313" key="2">
    <source>
        <dbReference type="Proteomes" id="UP000539372"/>
    </source>
</evidence>
<dbReference type="AlphaFoldDB" id="A0A7Y0HEZ3"/>
<dbReference type="Pfam" id="PF04325">
    <property type="entry name" value="DUF465"/>
    <property type="match status" value="1"/>
</dbReference>
<dbReference type="InterPro" id="IPR038444">
    <property type="entry name" value="DUF465_sf"/>
</dbReference>
<name>A0A7Y0HEZ3_9PROT</name>
<keyword evidence="2" id="KW-1185">Reference proteome</keyword>